<dbReference type="Proteomes" id="UP000237105">
    <property type="component" value="Unassembled WGS sequence"/>
</dbReference>
<keyword evidence="2" id="KW-1185">Reference proteome</keyword>
<sequence>YTYMIQQHNPHYTTQVLFPDFVFKQQLPTHLCWLYYTRQDPPIENRKRIGGKKKDKRKQNVTKPILQGPCAFSWTCCTIWRVERERTRRATEGVPSPLAEP</sequence>
<proteinExistence type="predicted"/>
<organism evidence="1 2">
    <name type="scientific">Parasponia andersonii</name>
    <name type="common">Sponia andersonii</name>
    <dbReference type="NCBI Taxonomy" id="3476"/>
    <lineage>
        <taxon>Eukaryota</taxon>
        <taxon>Viridiplantae</taxon>
        <taxon>Streptophyta</taxon>
        <taxon>Embryophyta</taxon>
        <taxon>Tracheophyta</taxon>
        <taxon>Spermatophyta</taxon>
        <taxon>Magnoliopsida</taxon>
        <taxon>eudicotyledons</taxon>
        <taxon>Gunneridae</taxon>
        <taxon>Pentapetalae</taxon>
        <taxon>rosids</taxon>
        <taxon>fabids</taxon>
        <taxon>Rosales</taxon>
        <taxon>Cannabaceae</taxon>
        <taxon>Parasponia</taxon>
    </lineage>
</organism>
<evidence type="ECO:0000313" key="1">
    <source>
        <dbReference type="EMBL" id="PON77812.1"/>
    </source>
</evidence>
<comment type="caution">
    <text evidence="1">The sequence shown here is derived from an EMBL/GenBank/DDBJ whole genome shotgun (WGS) entry which is preliminary data.</text>
</comment>
<feature type="non-terminal residue" evidence="1">
    <location>
        <position position="1"/>
    </location>
</feature>
<protein>
    <submittedName>
        <fullName evidence="1">Uncharacterized protein</fullName>
    </submittedName>
</protein>
<evidence type="ECO:0000313" key="2">
    <source>
        <dbReference type="Proteomes" id="UP000237105"/>
    </source>
</evidence>
<name>A0A2P5DX11_PARAD</name>
<dbReference type="AlphaFoldDB" id="A0A2P5DX11"/>
<gene>
    <name evidence="1" type="ORF">PanWU01x14_025680</name>
</gene>
<dbReference type="OrthoDB" id="10547264at2759"/>
<accession>A0A2P5DX11</accession>
<reference evidence="2" key="1">
    <citation type="submission" date="2016-06" db="EMBL/GenBank/DDBJ databases">
        <title>Parallel loss of symbiosis genes in relatives of nitrogen-fixing non-legume Parasponia.</title>
        <authorList>
            <person name="Van Velzen R."/>
            <person name="Holmer R."/>
            <person name="Bu F."/>
            <person name="Rutten L."/>
            <person name="Van Zeijl A."/>
            <person name="Liu W."/>
            <person name="Santuari L."/>
            <person name="Cao Q."/>
            <person name="Sharma T."/>
            <person name="Shen D."/>
            <person name="Roswanjaya Y."/>
            <person name="Wardhani T."/>
            <person name="Kalhor M.S."/>
            <person name="Jansen J."/>
            <person name="Van den Hoogen J."/>
            <person name="Gungor B."/>
            <person name="Hartog M."/>
            <person name="Hontelez J."/>
            <person name="Verver J."/>
            <person name="Yang W.-C."/>
            <person name="Schijlen E."/>
            <person name="Repin R."/>
            <person name="Schilthuizen M."/>
            <person name="Schranz E."/>
            <person name="Heidstra R."/>
            <person name="Miyata K."/>
            <person name="Fedorova E."/>
            <person name="Kohlen W."/>
            <person name="Bisseling T."/>
            <person name="Smit S."/>
            <person name="Geurts R."/>
        </authorList>
    </citation>
    <scope>NUCLEOTIDE SEQUENCE [LARGE SCALE GENOMIC DNA]</scope>
    <source>
        <strain evidence="2">cv. WU1-14</strain>
    </source>
</reference>
<dbReference type="EMBL" id="JXTB01000012">
    <property type="protein sequence ID" value="PON77812.1"/>
    <property type="molecule type" value="Genomic_DNA"/>
</dbReference>